<protein>
    <submittedName>
        <fullName evidence="1">Uncharacterized protein</fullName>
    </submittedName>
</protein>
<dbReference type="EMBL" id="MU001497">
    <property type="protein sequence ID" value="KAF2446684.1"/>
    <property type="molecule type" value="Genomic_DNA"/>
</dbReference>
<proteinExistence type="predicted"/>
<dbReference type="OrthoDB" id="3644718at2759"/>
<organism evidence="1 2">
    <name type="scientific">Karstenula rhodostoma CBS 690.94</name>
    <dbReference type="NCBI Taxonomy" id="1392251"/>
    <lineage>
        <taxon>Eukaryota</taxon>
        <taxon>Fungi</taxon>
        <taxon>Dikarya</taxon>
        <taxon>Ascomycota</taxon>
        <taxon>Pezizomycotina</taxon>
        <taxon>Dothideomycetes</taxon>
        <taxon>Pleosporomycetidae</taxon>
        <taxon>Pleosporales</taxon>
        <taxon>Massarineae</taxon>
        <taxon>Didymosphaeriaceae</taxon>
        <taxon>Karstenula</taxon>
    </lineage>
</organism>
<comment type="caution">
    <text evidence="1">The sequence shown here is derived from an EMBL/GenBank/DDBJ whole genome shotgun (WGS) entry which is preliminary data.</text>
</comment>
<reference evidence="1" key="1">
    <citation type="journal article" date="2020" name="Stud. Mycol.">
        <title>101 Dothideomycetes genomes: a test case for predicting lifestyles and emergence of pathogens.</title>
        <authorList>
            <person name="Haridas S."/>
            <person name="Albert R."/>
            <person name="Binder M."/>
            <person name="Bloem J."/>
            <person name="Labutti K."/>
            <person name="Salamov A."/>
            <person name="Andreopoulos B."/>
            <person name="Baker S."/>
            <person name="Barry K."/>
            <person name="Bills G."/>
            <person name="Bluhm B."/>
            <person name="Cannon C."/>
            <person name="Castanera R."/>
            <person name="Culley D."/>
            <person name="Daum C."/>
            <person name="Ezra D."/>
            <person name="Gonzalez J."/>
            <person name="Henrissat B."/>
            <person name="Kuo A."/>
            <person name="Liang C."/>
            <person name="Lipzen A."/>
            <person name="Lutzoni F."/>
            <person name="Magnuson J."/>
            <person name="Mondo S."/>
            <person name="Nolan M."/>
            <person name="Ohm R."/>
            <person name="Pangilinan J."/>
            <person name="Park H.-J."/>
            <person name="Ramirez L."/>
            <person name="Alfaro M."/>
            <person name="Sun H."/>
            <person name="Tritt A."/>
            <person name="Yoshinaga Y."/>
            <person name="Zwiers L.-H."/>
            <person name="Turgeon B."/>
            <person name="Goodwin S."/>
            <person name="Spatafora J."/>
            <person name="Crous P."/>
            <person name="Grigoriev I."/>
        </authorList>
    </citation>
    <scope>NUCLEOTIDE SEQUENCE</scope>
    <source>
        <strain evidence="1">CBS 690.94</strain>
    </source>
</reference>
<dbReference type="Proteomes" id="UP000799764">
    <property type="component" value="Unassembled WGS sequence"/>
</dbReference>
<gene>
    <name evidence="1" type="ORF">P171DRAFT_519063</name>
</gene>
<sequence length="198" mass="22494">MPYAFQYALTATPRSLETFTLRAGFHQHSRIDDADLIVLGLSNDQAGSLHTWMFNGLYTGQTIQGHGCSIYRNEELERAINLKTVAINISDLEPDCHDCASDENDEHTTEEESRAYFIKYFRKAAFPPLIERIVFWGLVNESHVTKCKGKFLEWLEDALIDVVQSPPSIEEVDDPSMDGGSGRKSSRGIRRAFRCYRV</sequence>
<evidence type="ECO:0000313" key="2">
    <source>
        <dbReference type="Proteomes" id="UP000799764"/>
    </source>
</evidence>
<evidence type="ECO:0000313" key="1">
    <source>
        <dbReference type="EMBL" id="KAF2446684.1"/>
    </source>
</evidence>
<accession>A0A9P4PPL8</accession>
<keyword evidence="2" id="KW-1185">Reference proteome</keyword>
<dbReference type="AlphaFoldDB" id="A0A9P4PPL8"/>
<name>A0A9P4PPL8_9PLEO</name>